<gene>
    <name evidence="2" type="ORF">PPG34_01235</name>
</gene>
<dbReference type="PANTHER" id="PTHR42685">
    <property type="entry name" value="GERANYLGERANYL DIPHOSPHATE REDUCTASE"/>
    <property type="match status" value="1"/>
</dbReference>
<dbReference type="Pfam" id="PF01494">
    <property type="entry name" value="FAD_binding_3"/>
    <property type="match status" value="1"/>
</dbReference>
<dbReference type="EMBL" id="JAQOUE010000001">
    <property type="protein sequence ID" value="MDT7040952.1"/>
    <property type="molecule type" value="Genomic_DNA"/>
</dbReference>
<dbReference type="Gene3D" id="3.50.50.60">
    <property type="entry name" value="FAD/NAD(P)-binding domain"/>
    <property type="match status" value="1"/>
</dbReference>
<name>A0ABU3K3I3_9BACT</name>
<sequence>MSDRSSPSWYDVIVVGMGPAGASTAHELSQAGLSVLGLEKQTHPRYKVCGGALSARIDHILPPEFKDVVEESVHRLQFSYSPEESYFVESPEPFAFMVMRSRFDKWLMTRAQRSGTEVHEAEAVKTLQPLSDGVEVTTTKGRYLGRVVVGADGAMSVVAQQLFAGRGLRNIPALESEIFGVSEIREPLLSQNPGLKLAVISLNAAKKGYGWIFPKRDGLSIGVGEFVRGDSRPKRSFQQFSEEEPSLAGLTIPAPVGHPIPVYNRHPGVKGNKWNGGLVHDRAVLVGDAGHLVDPLLGEGILYAVRSGQLAGASIVKFLQGEQGTLEDYEHAILREFAEEFRIASKLNRVVYGLPRSWHRWLGRTFPVPYQQVLHRYCQLLQGRETYQTLWARAMHKINPFGRAAAEMEMP</sequence>
<dbReference type="InterPro" id="IPR050407">
    <property type="entry name" value="Geranylgeranyl_reductase"/>
</dbReference>
<dbReference type="SUPFAM" id="SSF51905">
    <property type="entry name" value="FAD/NAD(P)-binding domain"/>
    <property type="match status" value="1"/>
</dbReference>
<reference evidence="2 3" key="1">
    <citation type="journal article" date="2023" name="ISME J.">
        <title>Cultivation and genomic characterization of novel and ubiquitous marine nitrite-oxidizing bacteria from the Nitrospirales.</title>
        <authorList>
            <person name="Mueller A.J."/>
            <person name="Daebeler A."/>
            <person name="Herbold C.W."/>
            <person name="Kirkegaard R.H."/>
            <person name="Daims H."/>
        </authorList>
    </citation>
    <scope>NUCLEOTIDE SEQUENCE [LARGE SCALE GENOMIC DNA]</scope>
    <source>
        <strain evidence="2 3">EB</strain>
    </source>
</reference>
<comment type="caution">
    <text evidence="2">The sequence shown here is derived from an EMBL/GenBank/DDBJ whole genome shotgun (WGS) entry which is preliminary data.</text>
</comment>
<evidence type="ECO:0000259" key="1">
    <source>
        <dbReference type="Pfam" id="PF01494"/>
    </source>
</evidence>
<dbReference type="InterPro" id="IPR036188">
    <property type="entry name" value="FAD/NAD-bd_sf"/>
</dbReference>
<proteinExistence type="predicted"/>
<protein>
    <submittedName>
        <fullName evidence="2">NAD(P)/FAD-dependent oxidoreductase</fullName>
    </submittedName>
</protein>
<dbReference type="PANTHER" id="PTHR42685:SF22">
    <property type="entry name" value="CONDITIONED MEDIUM FACTOR RECEPTOR 1"/>
    <property type="match status" value="1"/>
</dbReference>
<evidence type="ECO:0000313" key="2">
    <source>
        <dbReference type="EMBL" id="MDT7040952.1"/>
    </source>
</evidence>
<dbReference type="RefSeq" id="WP_313831311.1">
    <property type="nucleotide sequence ID" value="NZ_JAQOUE010000001.1"/>
</dbReference>
<dbReference type="InterPro" id="IPR011777">
    <property type="entry name" value="Geranylgeranyl_Rdtase_fam"/>
</dbReference>
<feature type="domain" description="FAD-binding" evidence="1">
    <location>
        <begin position="10"/>
        <end position="331"/>
    </location>
</feature>
<dbReference type="InterPro" id="IPR002938">
    <property type="entry name" value="FAD-bd"/>
</dbReference>
<evidence type="ECO:0000313" key="3">
    <source>
        <dbReference type="Proteomes" id="UP001250932"/>
    </source>
</evidence>
<dbReference type="Proteomes" id="UP001250932">
    <property type="component" value="Unassembled WGS sequence"/>
</dbReference>
<organism evidence="2 3">
    <name type="scientific">Candidatus Nitronereus thalassa</name>
    <dbReference type="NCBI Taxonomy" id="3020898"/>
    <lineage>
        <taxon>Bacteria</taxon>
        <taxon>Pseudomonadati</taxon>
        <taxon>Nitrospirota</taxon>
        <taxon>Nitrospiria</taxon>
        <taxon>Nitrospirales</taxon>
        <taxon>Nitrospiraceae</taxon>
        <taxon>Candidatus Nitronereus</taxon>
    </lineage>
</organism>
<keyword evidence="3" id="KW-1185">Reference proteome</keyword>
<accession>A0ABU3K3I3</accession>
<dbReference type="PRINTS" id="PR00420">
    <property type="entry name" value="RNGMNOXGNASE"/>
</dbReference>
<dbReference type="NCBIfam" id="TIGR02032">
    <property type="entry name" value="GG-red-SF"/>
    <property type="match status" value="1"/>
</dbReference>